<sequence>MPSSPEHKPSAGVGVGGNCIAQIVHDNCPDLLASAGVIIEHLDAQAGNWQFSIDNGLTWRSARTDLINRPGCMGLALDRDARLRVLPFSGHRVSGVRIVFHTVQRSHGQGSGSYRAYAPDERDGGSRSVTLVVGLNAVNGMPPEVKVPRPRNKRALAQSARERAEGGLGGPLAVA</sequence>
<dbReference type="AlphaFoldDB" id="A0A7X0PEI0"/>
<proteinExistence type="predicted"/>
<evidence type="ECO:0000313" key="3">
    <source>
        <dbReference type="Proteomes" id="UP000575083"/>
    </source>
</evidence>
<reference evidence="2 3" key="1">
    <citation type="submission" date="2020-08" db="EMBL/GenBank/DDBJ databases">
        <title>Functional genomics of gut bacteria from endangered species of beetles.</title>
        <authorList>
            <person name="Carlos-Shanley C."/>
        </authorList>
    </citation>
    <scope>NUCLEOTIDE SEQUENCE [LARGE SCALE GENOMIC DNA]</scope>
    <source>
        <strain evidence="2 3">S00198</strain>
    </source>
</reference>
<feature type="compositionally biased region" description="Gly residues" evidence="1">
    <location>
        <begin position="166"/>
        <end position="175"/>
    </location>
</feature>
<evidence type="ECO:0000313" key="2">
    <source>
        <dbReference type="EMBL" id="MBB6560351.1"/>
    </source>
</evidence>
<dbReference type="Proteomes" id="UP000575083">
    <property type="component" value="Unassembled WGS sequence"/>
</dbReference>
<accession>A0A7X0PEI0</accession>
<keyword evidence="3" id="KW-1185">Reference proteome</keyword>
<feature type="region of interest" description="Disordered" evidence="1">
    <location>
        <begin position="148"/>
        <end position="175"/>
    </location>
</feature>
<evidence type="ECO:0000256" key="1">
    <source>
        <dbReference type="SAM" id="MobiDB-lite"/>
    </source>
</evidence>
<dbReference type="EMBL" id="JACHLK010000005">
    <property type="protein sequence ID" value="MBB6560351.1"/>
    <property type="molecule type" value="Genomic_DNA"/>
</dbReference>
<organism evidence="2 3">
    <name type="scientific">Acidovorax soli</name>
    <dbReference type="NCBI Taxonomy" id="592050"/>
    <lineage>
        <taxon>Bacteria</taxon>
        <taxon>Pseudomonadati</taxon>
        <taxon>Pseudomonadota</taxon>
        <taxon>Betaproteobacteria</taxon>
        <taxon>Burkholderiales</taxon>
        <taxon>Comamonadaceae</taxon>
        <taxon>Acidovorax</taxon>
    </lineage>
</organism>
<name>A0A7X0PEI0_9BURK</name>
<gene>
    <name evidence="2" type="ORF">HNP48_003025</name>
</gene>
<protein>
    <submittedName>
        <fullName evidence="2">Uncharacterized protein</fullName>
    </submittedName>
</protein>
<dbReference type="RefSeq" id="WP_260420241.1">
    <property type="nucleotide sequence ID" value="NZ_JACHLK010000005.1"/>
</dbReference>
<comment type="caution">
    <text evidence="2">The sequence shown here is derived from an EMBL/GenBank/DDBJ whole genome shotgun (WGS) entry which is preliminary data.</text>
</comment>